<dbReference type="InterPro" id="IPR014710">
    <property type="entry name" value="RmlC-like_jellyroll"/>
</dbReference>
<dbReference type="InterPro" id="IPR009057">
    <property type="entry name" value="Homeodomain-like_sf"/>
</dbReference>
<protein>
    <submittedName>
        <fullName evidence="5">L-rhamnose operon regulatory protein rhaS</fullName>
    </submittedName>
</protein>
<evidence type="ECO:0000256" key="3">
    <source>
        <dbReference type="ARBA" id="ARBA00023163"/>
    </source>
</evidence>
<dbReference type="GO" id="GO:0003700">
    <property type="term" value="F:DNA-binding transcription factor activity"/>
    <property type="evidence" value="ECO:0007669"/>
    <property type="project" value="InterPro"/>
</dbReference>
<keyword evidence="2" id="KW-0238">DNA-binding</keyword>
<dbReference type="InterPro" id="IPR037923">
    <property type="entry name" value="HTH-like"/>
</dbReference>
<reference evidence="5 6" key="1">
    <citation type="submission" date="2015-09" db="EMBL/GenBank/DDBJ databases">
        <authorList>
            <consortium name="Pathogen Informatics"/>
        </authorList>
    </citation>
    <scope>NUCLEOTIDE SEQUENCE [LARGE SCALE GENOMIC DNA]</scope>
    <source>
        <strain evidence="5 6">2789STDY5608835</strain>
    </source>
</reference>
<dbReference type="PROSITE" id="PS00041">
    <property type="entry name" value="HTH_ARAC_FAMILY_1"/>
    <property type="match status" value="1"/>
</dbReference>
<dbReference type="PANTHER" id="PTHR43280:SF28">
    <property type="entry name" value="HTH-TYPE TRANSCRIPTIONAL ACTIVATOR RHAS"/>
    <property type="match status" value="1"/>
</dbReference>
<gene>
    <name evidence="5" type="primary">rhaS_1</name>
    <name evidence="5" type="ORF">ERS852392_00089</name>
</gene>
<keyword evidence="1" id="KW-0805">Transcription regulation</keyword>
<evidence type="ECO:0000259" key="4">
    <source>
        <dbReference type="PROSITE" id="PS01124"/>
    </source>
</evidence>
<name>A0A173WAN0_9FIRM</name>
<evidence type="ECO:0000313" key="5">
    <source>
        <dbReference type="EMBL" id="CUN36006.1"/>
    </source>
</evidence>
<dbReference type="Gene3D" id="1.10.10.60">
    <property type="entry name" value="Homeodomain-like"/>
    <property type="match status" value="2"/>
</dbReference>
<dbReference type="Gene3D" id="2.60.120.10">
    <property type="entry name" value="Jelly Rolls"/>
    <property type="match status" value="1"/>
</dbReference>
<dbReference type="RefSeq" id="WP_055300766.1">
    <property type="nucleotide sequence ID" value="NZ_CYYR01000001.1"/>
</dbReference>
<dbReference type="InterPro" id="IPR018062">
    <property type="entry name" value="HTH_AraC-typ_CS"/>
</dbReference>
<dbReference type="InterPro" id="IPR020449">
    <property type="entry name" value="Tscrpt_reg_AraC-type_HTH"/>
</dbReference>
<feature type="domain" description="HTH araC/xylS-type" evidence="4">
    <location>
        <begin position="296"/>
        <end position="394"/>
    </location>
</feature>
<accession>A0A173WAN0</accession>
<evidence type="ECO:0000256" key="2">
    <source>
        <dbReference type="ARBA" id="ARBA00023125"/>
    </source>
</evidence>
<dbReference type="AlphaFoldDB" id="A0A173WAN0"/>
<proteinExistence type="predicted"/>
<dbReference type="PRINTS" id="PR00032">
    <property type="entry name" value="HTHARAC"/>
</dbReference>
<dbReference type="EMBL" id="CYYR01000001">
    <property type="protein sequence ID" value="CUN36006.1"/>
    <property type="molecule type" value="Genomic_DNA"/>
</dbReference>
<dbReference type="SUPFAM" id="SSF46689">
    <property type="entry name" value="Homeodomain-like"/>
    <property type="match status" value="2"/>
</dbReference>
<dbReference type="InterPro" id="IPR018060">
    <property type="entry name" value="HTH_AraC"/>
</dbReference>
<dbReference type="Pfam" id="PF12833">
    <property type="entry name" value="HTH_18"/>
    <property type="match status" value="1"/>
</dbReference>
<organism evidence="5 6">
    <name type="scientific">Roseburia inulinivorans</name>
    <dbReference type="NCBI Taxonomy" id="360807"/>
    <lineage>
        <taxon>Bacteria</taxon>
        <taxon>Bacillati</taxon>
        <taxon>Bacillota</taxon>
        <taxon>Clostridia</taxon>
        <taxon>Lachnospirales</taxon>
        <taxon>Lachnospiraceae</taxon>
        <taxon>Roseburia</taxon>
    </lineage>
</organism>
<sequence length="398" mass="46030">MQKKTSSKEFLKYGNVYDAPIDAERNNMTSTIFSIQAKNSISQLHCFDCPIYIEMQSGMSCILIGTQPDKASLKTFAVHRYVKINPGLFFSLVSMTASCSYKLIVDSGYHYSIEELSPAYSIDRVIPYLRINEILGYYYNIRNSGYNFKGETHNYFELTYVDRGCMKTIVDGKDYELSENNLLIYGPGQFHCQEIPEGESCSYVTIIFDLDNTNHEDNKVIYRTLLNRVFGYDKKIHTLIKAFVNESNSQLPFMNSLIICLLQETVIRLLQSDFIEQTDQHPVTEVRQNYQDEMLNQILSYISETITEPITVAEICQKFSLSRSSLQILFKENLEQTPKKYISELKLDKSCQLIRENKYTISEIALMLGFNSIQYFSKAFTQKYNIAPSEYAKQIFNN</sequence>
<evidence type="ECO:0000313" key="6">
    <source>
        <dbReference type="Proteomes" id="UP000095395"/>
    </source>
</evidence>
<keyword evidence="3" id="KW-0804">Transcription</keyword>
<dbReference type="SUPFAM" id="SSF51215">
    <property type="entry name" value="Regulatory protein AraC"/>
    <property type="match status" value="1"/>
</dbReference>
<dbReference type="SMART" id="SM00342">
    <property type="entry name" value="HTH_ARAC"/>
    <property type="match status" value="1"/>
</dbReference>
<dbReference type="PANTHER" id="PTHR43280">
    <property type="entry name" value="ARAC-FAMILY TRANSCRIPTIONAL REGULATOR"/>
    <property type="match status" value="1"/>
</dbReference>
<dbReference type="PROSITE" id="PS01124">
    <property type="entry name" value="HTH_ARAC_FAMILY_2"/>
    <property type="match status" value="1"/>
</dbReference>
<dbReference type="GO" id="GO:0043565">
    <property type="term" value="F:sequence-specific DNA binding"/>
    <property type="evidence" value="ECO:0007669"/>
    <property type="project" value="InterPro"/>
</dbReference>
<evidence type="ECO:0000256" key="1">
    <source>
        <dbReference type="ARBA" id="ARBA00023015"/>
    </source>
</evidence>
<dbReference type="Proteomes" id="UP000095395">
    <property type="component" value="Unassembled WGS sequence"/>
</dbReference>